<feature type="compositionally biased region" description="Basic and acidic residues" evidence="1">
    <location>
        <begin position="305"/>
        <end position="318"/>
    </location>
</feature>
<dbReference type="PANTHER" id="PTHR36166:SF1">
    <property type="entry name" value="SRPBCC DOMAIN-CONTAINING PROTEIN"/>
    <property type="match status" value="1"/>
</dbReference>
<protein>
    <recommendedName>
        <fullName evidence="4">SRPBCC domain-containing protein</fullName>
    </recommendedName>
</protein>
<feature type="compositionally biased region" description="Basic and acidic residues" evidence="1">
    <location>
        <begin position="333"/>
        <end position="357"/>
    </location>
</feature>
<accession>A0AAD4DAF5</accession>
<reference evidence="2" key="1">
    <citation type="journal article" date="2020" name="Fungal Divers.">
        <title>Resolving the Mortierellaceae phylogeny through synthesis of multi-gene phylogenetics and phylogenomics.</title>
        <authorList>
            <person name="Vandepol N."/>
            <person name="Liber J."/>
            <person name="Desiro A."/>
            <person name="Na H."/>
            <person name="Kennedy M."/>
            <person name="Barry K."/>
            <person name="Grigoriev I.V."/>
            <person name="Miller A.N."/>
            <person name="O'Donnell K."/>
            <person name="Stajich J.E."/>
            <person name="Bonito G."/>
        </authorList>
    </citation>
    <scope>NUCLEOTIDE SEQUENCE</scope>
    <source>
        <strain evidence="2">NRRL 28262</strain>
    </source>
</reference>
<gene>
    <name evidence="2" type="ORF">BGZ95_011059</name>
</gene>
<feature type="region of interest" description="Disordered" evidence="1">
    <location>
        <begin position="211"/>
        <end position="371"/>
    </location>
</feature>
<sequence length="371" mass="40013">MKENKASITIEAAPSDVWDVLTDLDSYHDWNPMFISAKGKIAEGESLHIKMRLPVRMFCGAPLSYSWSPRIIKVEPNSCLEWFAPAGVKGFIDGTHYFQLTSTQDGTVTEFTQGKRYSGWGTGLYSGFGTMEDARRGFIAMNSALQHETLRRRQLQQKQQGSGSGGIAEKTGLHGDDNANTKGTHGDSEIAQLDISDPAAVAFAIATSASTSVSAANHGKKESISATSVRERGDSEPTAFSEGTTTTTTTTPSSPAPEKPAEKRTSIIGAVSSLFTSKPASTDRLPQSSSKDDLISKAVAEESEEHLNETGDHDHNNNSDDDGENDDYDNEDDGLHEFEDPEAKKAREAKNAERIEIDLGSGDLSLGDFGI</sequence>
<dbReference type="PANTHER" id="PTHR36166">
    <property type="entry name" value="CHROMOSOME 9, WHOLE GENOME SHOTGUN SEQUENCE"/>
    <property type="match status" value="1"/>
</dbReference>
<dbReference type="InterPro" id="IPR023393">
    <property type="entry name" value="START-like_dom_sf"/>
</dbReference>
<evidence type="ECO:0000313" key="2">
    <source>
        <dbReference type="EMBL" id="KAG0273120.1"/>
    </source>
</evidence>
<dbReference type="EMBL" id="JAAAIL010000798">
    <property type="protein sequence ID" value="KAG0273120.1"/>
    <property type="molecule type" value="Genomic_DNA"/>
</dbReference>
<dbReference type="AlphaFoldDB" id="A0AAD4DAF5"/>
<organism evidence="2 3">
    <name type="scientific">Linnemannia exigua</name>
    <dbReference type="NCBI Taxonomy" id="604196"/>
    <lineage>
        <taxon>Eukaryota</taxon>
        <taxon>Fungi</taxon>
        <taxon>Fungi incertae sedis</taxon>
        <taxon>Mucoromycota</taxon>
        <taxon>Mortierellomycotina</taxon>
        <taxon>Mortierellomycetes</taxon>
        <taxon>Mortierellales</taxon>
        <taxon>Mortierellaceae</taxon>
        <taxon>Linnemannia</taxon>
    </lineage>
</organism>
<feature type="compositionally biased region" description="Acidic residues" evidence="1">
    <location>
        <begin position="319"/>
        <end position="332"/>
    </location>
</feature>
<evidence type="ECO:0000256" key="1">
    <source>
        <dbReference type="SAM" id="MobiDB-lite"/>
    </source>
</evidence>
<dbReference type="CDD" id="cd07822">
    <property type="entry name" value="SRPBCC_4"/>
    <property type="match status" value="1"/>
</dbReference>
<feature type="compositionally biased region" description="Low complexity" evidence="1">
    <location>
        <begin position="358"/>
        <end position="371"/>
    </location>
</feature>
<dbReference type="InterPro" id="IPR019587">
    <property type="entry name" value="Polyketide_cyclase/dehydratase"/>
</dbReference>
<dbReference type="Proteomes" id="UP001194580">
    <property type="component" value="Unassembled WGS sequence"/>
</dbReference>
<evidence type="ECO:0000313" key="3">
    <source>
        <dbReference type="Proteomes" id="UP001194580"/>
    </source>
</evidence>
<comment type="caution">
    <text evidence="2">The sequence shown here is derived from an EMBL/GenBank/DDBJ whole genome shotgun (WGS) entry which is preliminary data.</text>
</comment>
<dbReference type="Pfam" id="PF10604">
    <property type="entry name" value="Polyketide_cyc2"/>
    <property type="match status" value="1"/>
</dbReference>
<name>A0AAD4DAF5_9FUNG</name>
<proteinExistence type="predicted"/>
<evidence type="ECO:0008006" key="4">
    <source>
        <dbReference type="Google" id="ProtNLM"/>
    </source>
</evidence>
<feature type="region of interest" description="Disordered" evidence="1">
    <location>
        <begin position="149"/>
        <end position="186"/>
    </location>
</feature>
<dbReference type="SUPFAM" id="SSF55961">
    <property type="entry name" value="Bet v1-like"/>
    <property type="match status" value="1"/>
</dbReference>
<dbReference type="Gene3D" id="3.30.530.20">
    <property type="match status" value="1"/>
</dbReference>
<feature type="compositionally biased region" description="Basic and acidic residues" evidence="1">
    <location>
        <begin position="219"/>
        <end position="235"/>
    </location>
</feature>
<keyword evidence="3" id="KW-1185">Reference proteome</keyword>
<feature type="compositionally biased region" description="Polar residues" evidence="1">
    <location>
        <begin position="273"/>
        <end position="289"/>
    </location>
</feature>
<feature type="compositionally biased region" description="Basic and acidic residues" evidence="1">
    <location>
        <begin position="171"/>
        <end position="186"/>
    </location>
</feature>